<dbReference type="InterPro" id="IPR003680">
    <property type="entry name" value="Flavodoxin_fold"/>
</dbReference>
<dbReference type="InterPro" id="IPR029039">
    <property type="entry name" value="Flavoprotein-like_sf"/>
</dbReference>
<dbReference type="Proteomes" id="UP000582090">
    <property type="component" value="Unassembled WGS sequence"/>
</dbReference>
<dbReference type="PANTHER" id="PTHR47307:SF1">
    <property type="entry name" value="GLUTATHIONE-REGULATED POTASSIUM-EFFLUX SYSTEM ANCILLARY PROTEIN KEFG"/>
    <property type="match status" value="1"/>
</dbReference>
<evidence type="ECO:0000256" key="1">
    <source>
        <dbReference type="ARBA" id="ARBA00023002"/>
    </source>
</evidence>
<dbReference type="InterPro" id="IPR046980">
    <property type="entry name" value="KefG/KefF"/>
</dbReference>
<dbReference type="EMBL" id="JACIDW010000001">
    <property type="protein sequence ID" value="MBB3962439.1"/>
    <property type="molecule type" value="Genomic_DNA"/>
</dbReference>
<dbReference type="SUPFAM" id="SSF52218">
    <property type="entry name" value="Flavoproteins"/>
    <property type="match status" value="1"/>
</dbReference>
<evidence type="ECO:0000313" key="4">
    <source>
        <dbReference type="Proteomes" id="UP000582090"/>
    </source>
</evidence>
<name>A0A7W6G970_9HYPH</name>
<reference evidence="3 4" key="1">
    <citation type="submission" date="2020-08" db="EMBL/GenBank/DDBJ databases">
        <title>Genomic Encyclopedia of Type Strains, Phase IV (KMG-IV): sequencing the most valuable type-strain genomes for metagenomic binning, comparative biology and taxonomic classification.</title>
        <authorList>
            <person name="Goeker M."/>
        </authorList>
    </citation>
    <scope>NUCLEOTIDE SEQUENCE [LARGE SCALE GENOMIC DNA]</scope>
    <source>
        <strain evidence="3 4">DSM 26575</strain>
    </source>
</reference>
<dbReference type="PANTHER" id="PTHR47307">
    <property type="entry name" value="GLUTATHIONE-REGULATED POTASSIUM-EFFLUX SYSTEM ANCILLARY PROTEIN KEFG"/>
    <property type="match status" value="1"/>
</dbReference>
<dbReference type="AlphaFoldDB" id="A0A7W6G970"/>
<sequence>MAKVLVLFAHPGQRHSRVNILMAKIAGGIEGVTFVDLYADYPKLDIDIDVEQDRLLKHDVIIFQFPIYWYSTPSILKEWQDLVLEYGFAYGHTGDKLAGKVFLPVITAGGPDHAYTEEGRNHFRLRALLSPLEQTANLCRMRFIAPYALFSAHDARGDGRADPHLEGYGRLLQALRDETFDIDAAARMELLSAETLPLRESTPHE</sequence>
<dbReference type="RefSeq" id="WP_183898190.1">
    <property type="nucleotide sequence ID" value="NZ_JACIDW010000001.1"/>
</dbReference>
<accession>A0A7W6G970</accession>
<dbReference type="GO" id="GO:0003955">
    <property type="term" value="F:NAD(P)H dehydrogenase (quinone) activity"/>
    <property type="evidence" value="ECO:0007669"/>
    <property type="project" value="TreeGrafter"/>
</dbReference>
<dbReference type="GO" id="GO:0009055">
    <property type="term" value="F:electron transfer activity"/>
    <property type="evidence" value="ECO:0007669"/>
    <property type="project" value="TreeGrafter"/>
</dbReference>
<evidence type="ECO:0000313" key="3">
    <source>
        <dbReference type="EMBL" id="MBB3962439.1"/>
    </source>
</evidence>
<dbReference type="Pfam" id="PF02525">
    <property type="entry name" value="Flavodoxin_2"/>
    <property type="match status" value="1"/>
</dbReference>
<organism evidence="3 4">
    <name type="scientific">Rhizobium metallidurans</name>
    <dbReference type="NCBI Taxonomy" id="1265931"/>
    <lineage>
        <taxon>Bacteria</taxon>
        <taxon>Pseudomonadati</taxon>
        <taxon>Pseudomonadota</taxon>
        <taxon>Alphaproteobacteria</taxon>
        <taxon>Hyphomicrobiales</taxon>
        <taxon>Rhizobiaceae</taxon>
        <taxon>Rhizobium/Agrobacterium group</taxon>
        <taxon>Rhizobium</taxon>
    </lineage>
</organism>
<dbReference type="Gene3D" id="3.40.50.360">
    <property type="match status" value="1"/>
</dbReference>
<keyword evidence="4" id="KW-1185">Reference proteome</keyword>
<dbReference type="GO" id="GO:0010181">
    <property type="term" value="F:FMN binding"/>
    <property type="evidence" value="ECO:0007669"/>
    <property type="project" value="TreeGrafter"/>
</dbReference>
<keyword evidence="1" id="KW-0560">Oxidoreductase</keyword>
<gene>
    <name evidence="3" type="ORF">GGQ67_000057</name>
</gene>
<protein>
    <submittedName>
        <fullName evidence="3">Putative NADPH-quinone reductase</fullName>
    </submittedName>
</protein>
<evidence type="ECO:0000259" key="2">
    <source>
        <dbReference type="Pfam" id="PF02525"/>
    </source>
</evidence>
<feature type="domain" description="Flavodoxin-like fold" evidence="2">
    <location>
        <begin position="3"/>
        <end position="155"/>
    </location>
</feature>
<proteinExistence type="predicted"/>
<comment type="caution">
    <text evidence="3">The sequence shown here is derived from an EMBL/GenBank/DDBJ whole genome shotgun (WGS) entry which is preliminary data.</text>
</comment>